<evidence type="ECO:0000313" key="2">
    <source>
        <dbReference type="Proteomes" id="UP000240357"/>
    </source>
</evidence>
<accession>A0A2T2YBR3</accession>
<gene>
    <name evidence="1" type="ORF">AHMF7605_04730</name>
</gene>
<reference evidence="1 2" key="1">
    <citation type="submission" date="2018-03" db="EMBL/GenBank/DDBJ databases">
        <title>Adhaeribacter sp. HMF7605 Genome sequencing and assembly.</title>
        <authorList>
            <person name="Kang H."/>
            <person name="Kang J."/>
            <person name="Cha I."/>
            <person name="Kim H."/>
            <person name="Joh K."/>
        </authorList>
    </citation>
    <scope>NUCLEOTIDE SEQUENCE [LARGE SCALE GENOMIC DNA]</scope>
    <source>
        <strain evidence="1 2">HMF7605</strain>
    </source>
</reference>
<proteinExistence type="predicted"/>
<keyword evidence="2" id="KW-1185">Reference proteome</keyword>
<dbReference type="Proteomes" id="UP000240357">
    <property type="component" value="Unassembled WGS sequence"/>
</dbReference>
<organism evidence="1 2">
    <name type="scientific">Adhaeribacter arboris</name>
    <dbReference type="NCBI Taxonomy" id="2072846"/>
    <lineage>
        <taxon>Bacteria</taxon>
        <taxon>Pseudomonadati</taxon>
        <taxon>Bacteroidota</taxon>
        <taxon>Cytophagia</taxon>
        <taxon>Cytophagales</taxon>
        <taxon>Hymenobacteraceae</taxon>
        <taxon>Adhaeribacter</taxon>
    </lineage>
</organism>
<protein>
    <submittedName>
        <fullName evidence="1">Uncharacterized protein</fullName>
    </submittedName>
</protein>
<dbReference type="EMBL" id="PYFT01000001">
    <property type="protein sequence ID" value="PSR52878.1"/>
    <property type="molecule type" value="Genomic_DNA"/>
</dbReference>
<evidence type="ECO:0000313" key="1">
    <source>
        <dbReference type="EMBL" id="PSR52878.1"/>
    </source>
</evidence>
<sequence length="179" mass="20690">MIFVLSSCCSNESLKLDAQISSWAPYQANQQIRFQNENQDSLSFRIRKIHRQETGQDKVCGDYQIETVETILTNQADTSFQFNVVLTQGVLVKLNSYYRQPPAKNVEALFNSVSELYITNDWRDQYLKEITLNGKVYKNVLHIYGNNVPNQVSFIEIYYSQNMGLVAFNNTAGGWFYLK</sequence>
<dbReference type="RefSeq" id="WP_106926938.1">
    <property type="nucleotide sequence ID" value="NZ_PYFT01000001.1"/>
</dbReference>
<dbReference type="AlphaFoldDB" id="A0A2T2YBR3"/>
<dbReference type="OrthoDB" id="893639at2"/>
<comment type="caution">
    <text evidence="1">The sequence shown here is derived from an EMBL/GenBank/DDBJ whole genome shotgun (WGS) entry which is preliminary data.</text>
</comment>
<name>A0A2T2YBR3_9BACT</name>